<dbReference type="AlphaFoldDB" id="A0AA88RPX6"/>
<comment type="caution">
    <text evidence="2">The sequence shown here is derived from an EMBL/GenBank/DDBJ whole genome shotgun (WGS) entry which is preliminary data.</text>
</comment>
<dbReference type="PANTHER" id="PTHR36798:SF2">
    <property type="entry name" value="LARGE RIBOSOMAL SUBUNIT PROTEIN CL38"/>
    <property type="match status" value="1"/>
</dbReference>
<dbReference type="GO" id="GO:0009507">
    <property type="term" value="C:chloroplast"/>
    <property type="evidence" value="ECO:0007669"/>
    <property type="project" value="InterPro"/>
</dbReference>
<dbReference type="PANTHER" id="PTHR36798">
    <property type="entry name" value="50S RIBOSOMAL PROTEIN 6, CHLOROPLASTIC"/>
    <property type="match status" value="1"/>
</dbReference>
<dbReference type="Pfam" id="PF17257">
    <property type="entry name" value="DUF5323"/>
    <property type="match status" value="1"/>
</dbReference>
<dbReference type="GO" id="GO:0003735">
    <property type="term" value="F:structural constituent of ribosome"/>
    <property type="evidence" value="ECO:0007669"/>
    <property type="project" value="InterPro"/>
</dbReference>
<feature type="compositionally biased region" description="Polar residues" evidence="1">
    <location>
        <begin position="16"/>
        <end position="31"/>
    </location>
</feature>
<dbReference type="Proteomes" id="UP001187471">
    <property type="component" value="Unassembled WGS sequence"/>
</dbReference>
<organism evidence="2 3">
    <name type="scientific">Escallonia rubra</name>
    <dbReference type="NCBI Taxonomy" id="112253"/>
    <lineage>
        <taxon>Eukaryota</taxon>
        <taxon>Viridiplantae</taxon>
        <taxon>Streptophyta</taxon>
        <taxon>Embryophyta</taxon>
        <taxon>Tracheophyta</taxon>
        <taxon>Spermatophyta</taxon>
        <taxon>Magnoliopsida</taxon>
        <taxon>eudicotyledons</taxon>
        <taxon>Gunneridae</taxon>
        <taxon>Pentapetalae</taxon>
        <taxon>asterids</taxon>
        <taxon>campanulids</taxon>
        <taxon>Escalloniales</taxon>
        <taxon>Escalloniaceae</taxon>
        <taxon>Escallonia</taxon>
    </lineage>
</organism>
<dbReference type="EMBL" id="JAVXUO010000262">
    <property type="protein sequence ID" value="KAK2993918.1"/>
    <property type="molecule type" value="Genomic_DNA"/>
</dbReference>
<dbReference type="GO" id="GO:0019843">
    <property type="term" value="F:rRNA binding"/>
    <property type="evidence" value="ECO:0007669"/>
    <property type="project" value="InterPro"/>
</dbReference>
<protein>
    <submittedName>
        <fullName evidence="2">Uncharacterized protein</fullName>
    </submittedName>
</protein>
<name>A0AA88RPX6_9ASTE</name>
<dbReference type="GO" id="GO:0005840">
    <property type="term" value="C:ribosome"/>
    <property type="evidence" value="ECO:0007669"/>
    <property type="project" value="InterPro"/>
</dbReference>
<feature type="compositionally biased region" description="Basic residues" evidence="1">
    <location>
        <begin position="54"/>
        <end position="69"/>
    </location>
</feature>
<keyword evidence="3" id="KW-1185">Reference proteome</keyword>
<dbReference type="InterPro" id="IPR020526">
    <property type="entry name" value="Ribosomal_cL38"/>
</dbReference>
<sequence>MSVLAIFNTKISVVPQRTSLPPSRTNGSATKATPPKVDSGFGGFGLVIKSSSRPQKKATTHHRKTRPRKMNTWDVHRGLVDTVVEASSPPMPLSALTALFLDLPSSYEGSG</sequence>
<feature type="region of interest" description="Disordered" evidence="1">
    <location>
        <begin position="16"/>
        <end position="73"/>
    </location>
</feature>
<evidence type="ECO:0000313" key="2">
    <source>
        <dbReference type="EMBL" id="KAK2993918.1"/>
    </source>
</evidence>
<gene>
    <name evidence="2" type="ORF">RJ640_012792</name>
</gene>
<accession>A0AA88RPX6</accession>
<evidence type="ECO:0000313" key="3">
    <source>
        <dbReference type="Proteomes" id="UP001187471"/>
    </source>
</evidence>
<proteinExistence type="predicted"/>
<evidence type="ECO:0000256" key="1">
    <source>
        <dbReference type="SAM" id="MobiDB-lite"/>
    </source>
</evidence>
<reference evidence="2" key="1">
    <citation type="submission" date="2022-12" db="EMBL/GenBank/DDBJ databases">
        <title>Draft genome assemblies for two species of Escallonia (Escalloniales).</title>
        <authorList>
            <person name="Chanderbali A."/>
            <person name="Dervinis C."/>
            <person name="Anghel I."/>
            <person name="Soltis D."/>
            <person name="Soltis P."/>
            <person name="Zapata F."/>
        </authorList>
    </citation>
    <scope>NUCLEOTIDE SEQUENCE</scope>
    <source>
        <strain evidence="2">UCBG92.1500</strain>
        <tissue evidence="2">Leaf</tissue>
    </source>
</reference>
<dbReference type="GO" id="GO:0006412">
    <property type="term" value="P:translation"/>
    <property type="evidence" value="ECO:0007669"/>
    <property type="project" value="InterPro"/>
</dbReference>